<keyword evidence="3" id="KW-1185">Reference proteome</keyword>
<comment type="caution">
    <text evidence="2">The sequence shown here is derived from an EMBL/GenBank/DDBJ whole genome shotgun (WGS) entry which is preliminary data.</text>
</comment>
<evidence type="ECO:0000313" key="2">
    <source>
        <dbReference type="EMBL" id="CAL1262685.1"/>
    </source>
</evidence>
<evidence type="ECO:0000313" key="3">
    <source>
        <dbReference type="Proteomes" id="UP001497382"/>
    </source>
</evidence>
<protein>
    <submittedName>
        <fullName evidence="2">Uncharacterized protein</fullName>
    </submittedName>
</protein>
<dbReference type="SUPFAM" id="SSF55418">
    <property type="entry name" value="eIF4e-like"/>
    <property type="match status" value="1"/>
</dbReference>
<proteinExistence type="inferred from homology"/>
<accession>A0AAV1YUT3</accession>
<dbReference type="PANTHER" id="PTHR31977">
    <property type="entry name" value="UPF0696 PROTEIN C11ORF68"/>
    <property type="match status" value="1"/>
</dbReference>
<dbReference type="InterPro" id="IPR023398">
    <property type="entry name" value="TIF_eIF4e-like"/>
</dbReference>
<gene>
    <name evidence="2" type="ORF">LARSCL_LOCUS1130</name>
</gene>
<dbReference type="Gene3D" id="3.30.760.10">
    <property type="entry name" value="RNA Cap, Translation Initiation Factor Eif4e"/>
    <property type="match status" value="1"/>
</dbReference>
<dbReference type="Pfam" id="PF08939">
    <property type="entry name" value="Bles03"/>
    <property type="match status" value="1"/>
</dbReference>
<reference evidence="2 3" key="1">
    <citation type="submission" date="2024-04" db="EMBL/GenBank/DDBJ databases">
        <authorList>
            <person name="Rising A."/>
            <person name="Reimegard J."/>
            <person name="Sonavane S."/>
            <person name="Akerstrom W."/>
            <person name="Nylinder S."/>
            <person name="Hedman E."/>
            <person name="Kallberg Y."/>
        </authorList>
    </citation>
    <scope>NUCLEOTIDE SEQUENCE [LARGE SCALE GENOMIC DNA]</scope>
</reference>
<dbReference type="Proteomes" id="UP001497382">
    <property type="component" value="Unassembled WGS sequence"/>
</dbReference>
<dbReference type="AlphaFoldDB" id="A0AAV1YUT3"/>
<name>A0AAV1YUT3_9ARAC</name>
<sequence length="181" mass="21301">MEWDVKGFFPPEPEIPSREIHKRWIFASSKDKENLVVDYKKGGKWLLFFDQVHRSDVTGLTEQDYVWQFIKKLVENGTLYCAKCSTPLKGICEAYDKSRKGVICCYTPDYTNKQDVKRAADEIRKAIQCPSDLFFKTDDDTRAGKYKHKGDNYVCIYKHTAEGELYERDPVFKYQWNRVNV</sequence>
<dbReference type="InterPro" id="IPR015034">
    <property type="entry name" value="Bles03"/>
</dbReference>
<dbReference type="PANTHER" id="PTHR31977:SF1">
    <property type="entry name" value="UPF0696 PROTEIN C11ORF68"/>
    <property type="match status" value="1"/>
</dbReference>
<dbReference type="EMBL" id="CAXIEN010000006">
    <property type="protein sequence ID" value="CAL1262685.1"/>
    <property type="molecule type" value="Genomic_DNA"/>
</dbReference>
<comment type="similarity">
    <text evidence="1">Belongs to the UPF0696 family.</text>
</comment>
<organism evidence="2 3">
    <name type="scientific">Larinioides sclopetarius</name>
    <dbReference type="NCBI Taxonomy" id="280406"/>
    <lineage>
        <taxon>Eukaryota</taxon>
        <taxon>Metazoa</taxon>
        <taxon>Ecdysozoa</taxon>
        <taxon>Arthropoda</taxon>
        <taxon>Chelicerata</taxon>
        <taxon>Arachnida</taxon>
        <taxon>Araneae</taxon>
        <taxon>Araneomorphae</taxon>
        <taxon>Entelegynae</taxon>
        <taxon>Araneoidea</taxon>
        <taxon>Araneidae</taxon>
        <taxon>Larinioides</taxon>
    </lineage>
</organism>
<evidence type="ECO:0000256" key="1">
    <source>
        <dbReference type="ARBA" id="ARBA00010568"/>
    </source>
</evidence>